<evidence type="ECO:0000313" key="2">
    <source>
        <dbReference type="Proteomes" id="UP000224567"/>
    </source>
</evidence>
<reference evidence="2" key="2">
    <citation type="journal article" date="2017" name="J. Anim. Genet.">
        <title>Multiple reference genome sequences of hot pepper reveal the massive evolution of plant disease resistance genes by retroduplication.</title>
        <authorList>
            <person name="Kim S."/>
            <person name="Park J."/>
            <person name="Yeom S.-I."/>
            <person name="Kim Y.-M."/>
            <person name="Seo E."/>
            <person name="Kim K.-T."/>
            <person name="Kim M.-S."/>
            <person name="Lee J.M."/>
            <person name="Cheong K."/>
            <person name="Shin H.-S."/>
            <person name="Kim S.-B."/>
            <person name="Han K."/>
            <person name="Lee J."/>
            <person name="Park M."/>
            <person name="Lee H.-A."/>
            <person name="Lee H.-Y."/>
            <person name="Lee Y."/>
            <person name="Oh S."/>
            <person name="Lee J.H."/>
            <person name="Choi E."/>
            <person name="Choi E."/>
            <person name="Lee S.E."/>
            <person name="Jeon J."/>
            <person name="Kim H."/>
            <person name="Choi G."/>
            <person name="Song H."/>
            <person name="Lee J."/>
            <person name="Lee S.-C."/>
            <person name="Kwon J.-K."/>
            <person name="Lee H.-Y."/>
            <person name="Koo N."/>
            <person name="Hong Y."/>
            <person name="Kim R.W."/>
            <person name="Kang W.-H."/>
            <person name="Huh J.H."/>
            <person name="Kang B.-C."/>
            <person name="Yang T.-J."/>
            <person name="Lee Y.-H."/>
            <person name="Bennetzen J.L."/>
            <person name="Choi D."/>
        </authorList>
    </citation>
    <scope>NUCLEOTIDE SEQUENCE [LARGE SCALE GENOMIC DNA]</scope>
    <source>
        <strain evidence="2">cv. PBC81</strain>
    </source>
</reference>
<gene>
    <name evidence="1" type="ORF">CQW23_25987</name>
</gene>
<reference evidence="1 2" key="1">
    <citation type="journal article" date="2017" name="Genome Biol.">
        <title>New reference genome sequences of hot pepper reveal the massive evolution of plant disease-resistance genes by retroduplication.</title>
        <authorList>
            <person name="Kim S."/>
            <person name="Park J."/>
            <person name="Yeom S.I."/>
            <person name="Kim Y.M."/>
            <person name="Seo E."/>
            <person name="Kim K.T."/>
            <person name="Kim M.S."/>
            <person name="Lee J.M."/>
            <person name="Cheong K."/>
            <person name="Shin H.S."/>
            <person name="Kim S.B."/>
            <person name="Han K."/>
            <person name="Lee J."/>
            <person name="Park M."/>
            <person name="Lee H.A."/>
            <person name="Lee H.Y."/>
            <person name="Lee Y."/>
            <person name="Oh S."/>
            <person name="Lee J.H."/>
            <person name="Choi E."/>
            <person name="Choi E."/>
            <person name="Lee S.E."/>
            <person name="Jeon J."/>
            <person name="Kim H."/>
            <person name="Choi G."/>
            <person name="Song H."/>
            <person name="Lee J."/>
            <person name="Lee S.C."/>
            <person name="Kwon J.K."/>
            <person name="Lee H.Y."/>
            <person name="Koo N."/>
            <person name="Hong Y."/>
            <person name="Kim R.W."/>
            <person name="Kang W.H."/>
            <person name="Huh J.H."/>
            <person name="Kang B.C."/>
            <person name="Yang T.J."/>
            <person name="Lee Y.H."/>
            <person name="Bennetzen J.L."/>
            <person name="Choi D."/>
        </authorList>
    </citation>
    <scope>NUCLEOTIDE SEQUENCE [LARGE SCALE GENOMIC DNA]</scope>
    <source>
        <strain evidence="2">cv. PBC81</strain>
    </source>
</reference>
<name>A0A2G2VMJ6_CAPBA</name>
<accession>A0A2G2VMJ6</accession>
<keyword evidence="2" id="KW-1185">Reference proteome</keyword>
<sequence length="155" mass="17655">MMMKLMKQHSWLLEIQTWRKKMMLLSLYPGTPRPEAHDKGLTVGHICHMLARVRGNQDMAFQLTPNVNDATRVVSYFSTNESSDSWLLKNGLTHHLCNDADIFRFLVETYNSKVKVGNSGVVEVKEREPRALSRLSFPNFRTGTLVEDGAGAENF</sequence>
<dbReference type="EMBL" id="MLFT02000011">
    <property type="protein sequence ID" value="PHT34187.1"/>
    <property type="molecule type" value="Genomic_DNA"/>
</dbReference>
<dbReference type="AlphaFoldDB" id="A0A2G2VMJ6"/>
<proteinExistence type="predicted"/>
<dbReference type="Proteomes" id="UP000224567">
    <property type="component" value="Unassembled WGS sequence"/>
</dbReference>
<evidence type="ECO:0000313" key="1">
    <source>
        <dbReference type="EMBL" id="PHT34187.1"/>
    </source>
</evidence>
<protein>
    <submittedName>
        <fullName evidence="1">Uncharacterized protein</fullName>
    </submittedName>
</protein>
<organism evidence="1 2">
    <name type="scientific">Capsicum baccatum</name>
    <name type="common">Peruvian pepper</name>
    <dbReference type="NCBI Taxonomy" id="33114"/>
    <lineage>
        <taxon>Eukaryota</taxon>
        <taxon>Viridiplantae</taxon>
        <taxon>Streptophyta</taxon>
        <taxon>Embryophyta</taxon>
        <taxon>Tracheophyta</taxon>
        <taxon>Spermatophyta</taxon>
        <taxon>Magnoliopsida</taxon>
        <taxon>eudicotyledons</taxon>
        <taxon>Gunneridae</taxon>
        <taxon>Pentapetalae</taxon>
        <taxon>asterids</taxon>
        <taxon>lamiids</taxon>
        <taxon>Solanales</taxon>
        <taxon>Solanaceae</taxon>
        <taxon>Solanoideae</taxon>
        <taxon>Capsiceae</taxon>
        <taxon>Capsicum</taxon>
    </lineage>
</organism>
<dbReference type="OrthoDB" id="1072921at2759"/>
<comment type="caution">
    <text evidence="1">The sequence shown here is derived from an EMBL/GenBank/DDBJ whole genome shotgun (WGS) entry which is preliminary data.</text>
</comment>